<dbReference type="Pfam" id="PF13519">
    <property type="entry name" value="VWA_2"/>
    <property type="match status" value="1"/>
</dbReference>
<dbReference type="SUPFAM" id="SSF53850">
    <property type="entry name" value="Periplasmic binding protein-like II"/>
    <property type="match status" value="1"/>
</dbReference>
<dbReference type="Pfam" id="PF13531">
    <property type="entry name" value="SBP_bac_11"/>
    <property type="match status" value="1"/>
</dbReference>
<feature type="region of interest" description="Disordered" evidence="1">
    <location>
        <begin position="33"/>
        <end position="52"/>
    </location>
</feature>
<protein>
    <submittedName>
        <fullName evidence="3">Substrate-binding domain-containing protein</fullName>
    </submittedName>
</protein>
<evidence type="ECO:0000313" key="3">
    <source>
        <dbReference type="EMBL" id="GAA3763412.1"/>
    </source>
</evidence>
<dbReference type="Gene3D" id="3.40.190.10">
    <property type="entry name" value="Periplasmic binding protein-like II"/>
    <property type="match status" value="2"/>
</dbReference>
<organism evidence="3 4">
    <name type="scientific">Salinactinospora qingdaonensis</name>
    <dbReference type="NCBI Taxonomy" id="702744"/>
    <lineage>
        <taxon>Bacteria</taxon>
        <taxon>Bacillati</taxon>
        <taxon>Actinomycetota</taxon>
        <taxon>Actinomycetes</taxon>
        <taxon>Streptosporangiales</taxon>
        <taxon>Nocardiopsidaceae</taxon>
        <taxon>Salinactinospora</taxon>
    </lineage>
</organism>
<evidence type="ECO:0000259" key="2">
    <source>
        <dbReference type="PROSITE" id="PS50234"/>
    </source>
</evidence>
<sequence>MPAQLKTHRGRSRKRHIAIAAATALAVTLAGTSCEDDQNGPESAPTGPGKAGELRILAGSEIADLEPLLERAEEEIGVTVHLDYTGTLDGVQQVVEGQTEERYDAVWFASNRYLNLYPDGEAAVRTEEPIMASPVVMGVSESLAIDLGWDEGAEVSWSEIASAAAEGQLSYGMTSPAASNSGFSALIGVASALTDSGTALRAADVERVTPELRAFFTGQQLTAGSSGWLSEEYVRRAGTDGPGAELDGMINYESVLLSVNESGKLPEPLTVIYPSDGAVTADYPLSLLAGTTDEVTAGYRDLVDYLSSPEVQREIMADTHRRPLSTEVSAEADFPAVTELPFPAGSNVVNELISSYFDEIRKPARTVYVLDASYSMEGERIAGLRKAMTTLTGGDADSISGQFQRFYAREEVTLLAFDGAPRAPETFTVPKETPDPVLTDIKETVDGIGLGPATAGYDALVAAYDVLAEESASNTEQFTSIVLLTDGEVNTGRSLADFRAEHADFDERLRDVPVFTVLFGDGNTAEMEELAEVTGGQTFDARESSLDAAFREIRGYQ</sequence>
<reference evidence="4" key="1">
    <citation type="journal article" date="2019" name="Int. J. Syst. Evol. Microbiol.">
        <title>The Global Catalogue of Microorganisms (GCM) 10K type strain sequencing project: providing services to taxonomists for standard genome sequencing and annotation.</title>
        <authorList>
            <consortium name="The Broad Institute Genomics Platform"/>
            <consortium name="The Broad Institute Genome Sequencing Center for Infectious Disease"/>
            <person name="Wu L."/>
            <person name="Ma J."/>
        </authorList>
    </citation>
    <scope>NUCLEOTIDE SEQUENCE [LARGE SCALE GENOMIC DNA]</scope>
    <source>
        <strain evidence="4">JCM 17137</strain>
    </source>
</reference>
<dbReference type="CDD" id="cd00198">
    <property type="entry name" value="vWFA"/>
    <property type="match status" value="1"/>
</dbReference>
<dbReference type="PROSITE" id="PS51257">
    <property type="entry name" value="PROKAR_LIPOPROTEIN"/>
    <property type="match status" value="1"/>
</dbReference>
<dbReference type="InterPro" id="IPR002035">
    <property type="entry name" value="VWF_A"/>
</dbReference>
<dbReference type="EMBL" id="BAABDD010000038">
    <property type="protein sequence ID" value="GAA3763412.1"/>
    <property type="molecule type" value="Genomic_DNA"/>
</dbReference>
<dbReference type="SMART" id="SM00327">
    <property type="entry name" value="VWA"/>
    <property type="match status" value="1"/>
</dbReference>
<dbReference type="SUPFAM" id="SSF53300">
    <property type="entry name" value="vWA-like"/>
    <property type="match status" value="1"/>
</dbReference>
<dbReference type="InterPro" id="IPR036465">
    <property type="entry name" value="vWFA_dom_sf"/>
</dbReference>
<gene>
    <name evidence="3" type="ORF">GCM10022402_46060</name>
</gene>
<dbReference type="RefSeq" id="WP_344976397.1">
    <property type="nucleotide sequence ID" value="NZ_BAABDD010000038.1"/>
</dbReference>
<dbReference type="PROSITE" id="PS50234">
    <property type="entry name" value="VWFA"/>
    <property type="match status" value="1"/>
</dbReference>
<accession>A0ABP7GF31</accession>
<keyword evidence="4" id="KW-1185">Reference proteome</keyword>
<comment type="caution">
    <text evidence="3">The sequence shown here is derived from an EMBL/GenBank/DDBJ whole genome shotgun (WGS) entry which is preliminary data.</text>
</comment>
<dbReference type="Proteomes" id="UP001500908">
    <property type="component" value="Unassembled WGS sequence"/>
</dbReference>
<feature type="domain" description="VWFA" evidence="2">
    <location>
        <begin position="365"/>
        <end position="557"/>
    </location>
</feature>
<evidence type="ECO:0000313" key="4">
    <source>
        <dbReference type="Proteomes" id="UP001500908"/>
    </source>
</evidence>
<name>A0ABP7GF31_9ACTN</name>
<proteinExistence type="predicted"/>
<dbReference type="Gene3D" id="3.40.50.410">
    <property type="entry name" value="von Willebrand factor, type A domain"/>
    <property type="match status" value="1"/>
</dbReference>
<evidence type="ECO:0000256" key="1">
    <source>
        <dbReference type="SAM" id="MobiDB-lite"/>
    </source>
</evidence>